<evidence type="ECO:0000256" key="3">
    <source>
        <dbReference type="ARBA" id="ARBA00035647"/>
    </source>
</evidence>
<comment type="subcellular location">
    <subcellularLocation>
        <location evidence="1">Mitochondrion</location>
    </subcellularLocation>
</comment>
<comment type="caution">
    <text evidence="7">The sequence shown here is derived from an EMBL/GenBank/DDBJ whole genome shotgun (WGS) entry which is preliminary data.</text>
</comment>
<evidence type="ECO:0000313" key="8">
    <source>
        <dbReference type="Proteomes" id="UP000324585"/>
    </source>
</evidence>
<evidence type="ECO:0000259" key="6">
    <source>
        <dbReference type="SMART" id="SM01155"/>
    </source>
</evidence>
<dbReference type="InterPro" id="IPR013177">
    <property type="entry name" value="Ribosomal_mS38_C"/>
</dbReference>
<organism evidence="7 8">
    <name type="scientific">Porphyridium purpureum</name>
    <name type="common">Red alga</name>
    <name type="synonym">Porphyridium cruentum</name>
    <dbReference type="NCBI Taxonomy" id="35688"/>
    <lineage>
        <taxon>Eukaryota</taxon>
        <taxon>Rhodophyta</taxon>
        <taxon>Bangiophyceae</taxon>
        <taxon>Porphyridiales</taxon>
        <taxon>Porphyridiaceae</taxon>
        <taxon>Porphyridium</taxon>
    </lineage>
</organism>
<feature type="domain" description="Ribosomal protein mS38 C-terminal" evidence="6">
    <location>
        <begin position="140"/>
        <end position="172"/>
    </location>
</feature>
<comment type="similarity">
    <text evidence="3">Belongs to the mitochondrion-specific ribosomal protein mS38 family.</text>
</comment>
<feature type="compositionally biased region" description="Basic residues" evidence="5">
    <location>
        <begin position="144"/>
        <end position="172"/>
    </location>
</feature>
<name>A0A5J4YZ08_PORPP</name>
<evidence type="ECO:0000256" key="1">
    <source>
        <dbReference type="ARBA" id="ARBA00004173"/>
    </source>
</evidence>
<evidence type="ECO:0000313" key="7">
    <source>
        <dbReference type="EMBL" id="KAA8496861.1"/>
    </source>
</evidence>
<dbReference type="SMART" id="SM01155">
    <property type="entry name" value="DUF1713"/>
    <property type="match status" value="1"/>
</dbReference>
<proteinExistence type="inferred from homology"/>
<dbReference type="PANTHER" id="PTHR32035:SF3">
    <property type="entry name" value="SMALL RIBOSOMAL SUBUNIT PROTEIN MS38"/>
    <property type="match status" value="1"/>
</dbReference>
<keyword evidence="8" id="KW-1185">Reference proteome</keyword>
<reference evidence="8" key="1">
    <citation type="journal article" date="2019" name="Nat. Commun.">
        <title>Expansion of phycobilisome linker gene families in mesophilic red algae.</title>
        <authorList>
            <person name="Lee J."/>
            <person name="Kim D."/>
            <person name="Bhattacharya D."/>
            <person name="Yoon H.S."/>
        </authorList>
    </citation>
    <scope>NUCLEOTIDE SEQUENCE [LARGE SCALE GENOMIC DNA]</scope>
    <source>
        <strain evidence="8">CCMP 1328</strain>
    </source>
</reference>
<gene>
    <name evidence="7" type="ORF">FVE85_0590</name>
</gene>
<feature type="region of interest" description="Disordered" evidence="5">
    <location>
        <begin position="143"/>
        <end position="172"/>
    </location>
</feature>
<evidence type="ECO:0000256" key="5">
    <source>
        <dbReference type="SAM" id="MobiDB-lite"/>
    </source>
</evidence>
<protein>
    <recommendedName>
        <fullName evidence="4">Small ribosomal subunit protein mS38</fullName>
    </recommendedName>
</protein>
<dbReference type="PANTHER" id="PTHR32035">
    <property type="entry name" value="AURORA KINASE A-INTERACTING PROTEIN"/>
    <property type="match status" value="1"/>
</dbReference>
<dbReference type="Pfam" id="PF08213">
    <property type="entry name" value="COX24_C"/>
    <property type="match status" value="1"/>
</dbReference>
<dbReference type="Proteomes" id="UP000324585">
    <property type="component" value="Unassembled WGS sequence"/>
</dbReference>
<keyword evidence="2" id="KW-0496">Mitochondrion</keyword>
<sequence length="172" mass="18801">MAGPVSARSGIGALRKIGSAWGAQIGVSCHLGVTWEMRLAQGGGSCGWRMMSVLNRAGPGNGHAGHAGGWWAWPPAAERSAREGLPGSRHELGWIVGDETRSLSVSERGQVSTSFQDLPLQMPNVSIQLPCAPESAVDMELVSVKKKRKRKMNHHKHRKRLKRDRIKRRNAQ</sequence>
<dbReference type="AlphaFoldDB" id="A0A5J4YZ08"/>
<dbReference type="EMBL" id="VRMN01000002">
    <property type="protein sequence ID" value="KAA8496861.1"/>
    <property type="molecule type" value="Genomic_DNA"/>
</dbReference>
<accession>A0A5J4YZ08</accession>
<dbReference type="GO" id="GO:0005739">
    <property type="term" value="C:mitochondrion"/>
    <property type="evidence" value="ECO:0007669"/>
    <property type="project" value="UniProtKB-SubCell"/>
</dbReference>
<evidence type="ECO:0000256" key="4">
    <source>
        <dbReference type="ARBA" id="ARBA00035682"/>
    </source>
</evidence>
<evidence type="ECO:0000256" key="2">
    <source>
        <dbReference type="ARBA" id="ARBA00023128"/>
    </source>
</evidence>